<keyword evidence="4" id="KW-1185">Reference proteome</keyword>
<dbReference type="InterPro" id="IPR027417">
    <property type="entry name" value="P-loop_NTPase"/>
</dbReference>
<feature type="compositionally biased region" description="Basic and acidic residues" evidence="1">
    <location>
        <begin position="745"/>
        <end position="754"/>
    </location>
</feature>
<dbReference type="InterPro" id="IPR011990">
    <property type="entry name" value="TPR-like_helical_dom_sf"/>
</dbReference>
<feature type="domain" description="DUF7779" evidence="2">
    <location>
        <begin position="327"/>
        <end position="427"/>
    </location>
</feature>
<dbReference type="PANTHER" id="PTHR46082">
    <property type="entry name" value="ATP/GTP-BINDING PROTEIN-RELATED"/>
    <property type="match status" value="1"/>
</dbReference>
<organism evidence="3 4">
    <name type="scientific">Viridothelium virens</name>
    <name type="common">Speckled blister lichen</name>
    <name type="synonym">Trypethelium virens</name>
    <dbReference type="NCBI Taxonomy" id="1048519"/>
    <lineage>
        <taxon>Eukaryota</taxon>
        <taxon>Fungi</taxon>
        <taxon>Dikarya</taxon>
        <taxon>Ascomycota</taxon>
        <taxon>Pezizomycotina</taxon>
        <taxon>Dothideomycetes</taxon>
        <taxon>Dothideomycetes incertae sedis</taxon>
        <taxon>Trypetheliales</taxon>
        <taxon>Trypetheliaceae</taxon>
        <taxon>Viridothelium</taxon>
    </lineage>
</organism>
<dbReference type="Gene3D" id="1.25.40.10">
    <property type="entry name" value="Tetratricopeptide repeat domain"/>
    <property type="match status" value="2"/>
</dbReference>
<dbReference type="OrthoDB" id="20872at2759"/>
<dbReference type="NCBIfam" id="NF040586">
    <property type="entry name" value="FxSxx_TPR"/>
    <property type="match status" value="1"/>
</dbReference>
<dbReference type="EMBL" id="ML991794">
    <property type="protein sequence ID" value="KAF2235079.1"/>
    <property type="molecule type" value="Genomic_DNA"/>
</dbReference>
<gene>
    <name evidence="3" type="ORF">EV356DRAFT_559125</name>
</gene>
<dbReference type="PANTHER" id="PTHR46082:SF11">
    <property type="entry name" value="AAA+ ATPASE DOMAIN-CONTAINING PROTEIN-RELATED"/>
    <property type="match status" value="1"/>
</dbReference>
<sequence>MEGYLEAFSQLRVNGPAEVPILEYSEAEEDAVAMNDERAHIEFSGSENQGLQVGCNATERPEAPPSPSLSIPFGRDADFVERGELLPQIQQNCAIPGSRTALVGFGGVGKSQLAIEYAYQLREQYPGVWAFWVHASNADRFEQGYWNIAAKAKIFGHRDPKANIFKLVHDWLYDDKRKWVLILDNVDDADFLFDKPLVVQSQPNSGSSASQPLRDYVPHKRNIIAVEPMDEPQAVELFKAKLETQNEGQDISELVAALEYMPLAIVQATAYINQRFPRSSVRQYLEDFRRSEPQRIRLLNQDGGQRRRDLEAKNSILITWQISFDHIQQLMPSAADLLSLMSFFDRQGIPEVLLRNLTKEDSGQEDRNSHSGSDTDEDKASELRLAERDQFENDILALRNFSFISVNRDTSNFEMHRLVQLATRKWLEAVGELEKWKQRYIKILYAEFPTGDYKNWPICQMFFPHAQSAAAQRPREPDAQLKWASVVYRAGAYASRRGNRAAAENLTLKSLKIREKLLGPEHEATLLSMGQVGSVYRDQGRWTKAEELDVQVMEKSKQGLGSEHQDTLIRINNLVLTYWNQGRWKEAGELSMQVIKTSKQVLGAEHPDTLSSMNNPACAWKEQGRIVEAEGLEAQVIETRKQVLGAEHPDTLISINNLTGTWKARGRIAEAEELQVQAIKTYKQVLGAGHPDTLISMNNLAYTWKKQGRIAGAIELMVKCVQCRMTLLGIDHPDTQSSSSALIKWKTESSENGK</sequence>
<feature type="compositionally biased region" description="Basic and acidic residues" evidence="1">
    <location>
        <begin position="360"/>
        <end position="369"/>
    </location>
</feature>
<evidence type="ECO:0000256" key="1">
    <source>
        <dbReference type="SAM" id="MobiDB-lite"/>
    </source>
</evidence>
<feature type="region of interest" description="Disordered" evidence="1">
    <location>
        <begin position="734"/>
        <end position="754"/>
    </location>
</feature>
<feature type="region of interest" description="Disordered" evidence="1">
    <location>
        <begin position="360"/>
        <end position="381"/>
    </location>
</feature>
<dbReference type="AlphaFoldDB" id="A0A6A6HB64"/>
<name>A0A6A6HB64_VIRVR</name>
<dbReference type="InterPro" id="IPR053137">
    <property type="entry name" value="NLR-like"/>
</dbReference>
<reference evidence="3" key="1">
    <citation type="journal article" date="2020" name="Stud. Mycol.">
        <title>101 Dothideomycetes genomes: a test case for predicting lifestyles and emergence of pathogens.</title>
        <authorList>
            <person name="Haridas S."/>
            <person name="Albert R."/>
            <person name="Binder M."/>
            <person name="Bloem J."/>
            <person name="Labutti K."/>
            <person name="Salamov A."/>
            <person name="Andreopoulos B."/>
            <person name="Baker S."/>
            <person name="Barry K."/>
            <person name="Bills G."/>
            <person name="Bluhm B."/>
            <person name="Cannon C."/>
            <person name="Castanera R."/>
            <person name="Culley D."/>
            <person name="Daum C."/>
            <person name="Ezra D."/>
            <person name="Gonzalez J."/>
            <person name="Henrissat B."/>
            <person name="Kuo A."/>
            <person name="Liang C."/>
            <person name="Lipzen A."/>
            <person name="Lutzoni F."/>
            <person name="Magnuson J."/>
            <person name="Mondo S."/>
            <person name="Nolan M."/>
            <person name="Ohm R."/>
            <person name="Pangilinan J."/>
            <person name="Park H.-J."/>
            <person name="Ramirez L."/>
            <person name="Alfaro M."/>
            <person name="Sun H."/>
            <person name="Tritt A."/>
            <person name="Yoshinaga Y."/>
            <person name="Zwiers L.-H."/>
            <person name="Turgeon B."/>
            <person name="Goodwin S."/>
            <person name="Spatafora J."/>
            <person name="Crous P."/>
            <person name="Grigoriev I."/>
        </authorList>
    </citation>
    <scope>NUCLEOTIDE SEQUENCE</scope>
    <source>
        <strain evidence="3">Tuck. ex Michener</strain>
    </source>
</reference>
<accession>A0A6A6HB64</accession>
<evidence type="ECO:0000313" key="4">
    <source>
        <dbReference type="Proteomes" id="UP000800092"/>
    </source>
</evidence>
<dbReference type="SUPFAM" id="SSF48452">
    <property type="entry name" value="TPR-like"/>
    <property type="match status" value="2"/>
</dbReference>
<dbReference type="Gene3D" id="3.40.50.300">
    <property type="entry name" value="P-loop containing nucleotide triphosphate hydrolases"/>
    <property type="match status" value="1"/>
</dbReference>
<dbReference type="SUPFAM" id="SSF52540">
    <property type="entry name" value="P-loop containing nucleoside triphosphate hydrolases"/>
    <property type="match status" value="1"/>
</dbReference>
<dbReference type="Pfam" id="PF13424">
    <property type="entry name" value="TPR_12"/>
    <property type="match status" value="1"/>
</dbReference>
<proteinExistence type="predicted"/>
<evidence type="ECO:0000259" key="2">
    <source>
        <dbReference type="Pfam" id="PF25000"/>
    </source>
</evidence>
<dbReference type="Proteomes" id="UP000800092">
    <property type="component" value="Unassembled WGS sequence"/>
</dbReference>
<dbReference type="InterPro" id="IPR056681">
    <property type="entry name" value="DUF7779"/>
</dbReference>
<evidence type="ECO:0000313" key="3">
    <source>
        <dbReference type="EMBL" id="KAF2235079.1"/>
    </source>
</evidence>
<dbReference type="Pfam" id="PF25000">
    <property type="entry name" value="DUF7779"/>
    <property type="match status" value="1"/>
</dbReference>
<dbReference type="Pfam" id="PF13374">
    <property type="entry name" value="TPR_10"/>
    <property type="match status" value="4"/>
</dbReference>
<protein>
    <submittedName>
        <fullName evidence="3">TPR-like protein</fullName>
    </submittedName>
</protein>